<gene>
    <name evidence="3" type="ORF">CHLRE_12g491200v5</name>
</gene>
<feature type="compositionally biased region" description="Gly residues" evidence="1">
    <location>
        <begin position="94"/>
        <end position="110"/>
    </location>
</feature>
<reference evidence="3 4" key="1">
    <citation type="journal article" date="2007" name="Science">
        <title>The Chlamydomonas genome reveals the evolution of key animal and plant functions.</title>
        <authorList>
            <person name="Merchant S.S."/>
            <person name="Prochnik S.E."/>
            <person name="Vallon O."/>
            <person name="Harris E.H."/>
            <person name="Karpowicz S.J."/>
            <person name="Witman G.B."/>
            <person name="Terry A."/>
            <person name="Salamov A."/>
            <person name="Fritz-Laylin L.K."/>
            <person name="Marechal-Drouard L."/>
            <person name="Marshall W.F."/>
            <person name="Qu L.H."/>
            <person name="Nelson D.R."/>
            <person name="Sanderfoot A.A."/>
            <person name="Spalding M.H."/>
            <person name="Kapitonov V.V."/>
            <person name="Ren Q."/>
            <person name="Ferris P."/>
            <person name="Lindquist E."/>
            <person name="Shapiro H."/>
            <person name="Lucas S.M."/>
            <person name="Grimwood J."/>
            <person name="Schmutz J."/>
            <person name="Cardol P."/>
            <person name="Cerutti H."/>
            <person name="Chanfreau G."/>
            <person name="Chen C.L."/>
            <person name="Cognat V."/>
            <person name="Croft M.T."/>
            <person name="Dent R."/>
            <person name="Dutcher S."/>
            <person name="Fernandez E."/>
            <person name="Fukuzawa H."/>
            <person name="Gonzalez-Ballester D."/>
            <person name="Gonzalez-Halphen D."/>
            <person name="Hallmann A."/>
            <person name="Hanikenne M."/>
            <person name="Hippler M."/>
            <person name="Inwood W."/>
            <person name="Jabbari K."/>
            <person name="Kalanon M."/>
            <person name="Kuras R."/>
            <person name="Lefebvre P.A."/>
            <person name="Lemaire S.D."/>
            <person name="Lobanov A.V."/>
            <person name="Lohr M."/>
            <person name="Manuell A."/>
            <person name="Meier I."/>
            <person name="Mets L."/>
            <person name="Mittag M."/>
            <person name="Mittelmeier T."/>
            <person name="Moroney J.V."/>
            <person name="Moseley J."/>
            <person name="Napoli C."/>
            <person name="Nedelcu A.M."/>
            <person name="Niyogi K."/>
            <person name="Novoselov S.V."/>
            <person name="Paulsen I.T."/>
            <person name="Pazour G."/>
            <person name="Purton S."/>
            <person name="Ral J.P."/>
            <person name="Riano-Pachon D.M."/>
            <person name="Riekhof W."/>
            <person name="Rymarquis L."/>
            <person name="Schroda M."/>
            <person name="Stern D."/>
            <person name="Umen J."/>
            <person name="Willows R."/>
            <person name="Wilson N."/>
            <person name="Zimmer S.L."/>
            <person name="Allmer J."/>
            <person name="Balk J."/>
            <person name="Bisova K."/>
            <person name="Chen C.J."/>
            <person name="Elias M."/>
            <person name="Gendler K."/>
            <person name="Hauser C."/>
            <person name="Lamb M.R."/>
            <person name="Ledford H."/>
            <person name="Long J.C."/>
            <person name="Minagawa J."/>
            <person name="Page M.D."/>
            <person name="Pan J."/>
            <person name="Pootakham W."/>
            <person name="Roje S."/>
            <person name="Rose A."/>
            <person name="Stahlberg E."/>
            <person name="Terauchi A.M."/>
            <person name="Yang P."/>
            <person name="Ball S."/>
            <person name="Bowler C."/>
            <person name="Dieckmann C.L."/>
            <person name="Gladyshev V.N."/>
            <person name="Green P."/>
            <person name="Jorgensen R."/>
            <person name="Mayfield S."/>
            <person name="Mueller-Roeber B."/>
            <person name="Rajamani S."/>
            <person name="Sayre R.T."/>
            <person name="Brokstein P."/>
            <person name="Dubchak I."/>
            <person name="Goodstein D."/>
            <person name="Hornick L."/>
            <person name="Huang Y.W."/>
            <person name="Jhaveri J."/>
            <person name="Luo Y."/>
            <person name="Martinez D."/>
            <person name="Ngau W.C."/>
            <person name="Otillar B."/>
            <person name="Poliakov A."/>
            <person name="Porter A."/>
            <person name="Szajkowski L."/>
            <person name="Werner G."/>
            <person name="Zhou K."/>
            <person name="Grigoriev I.V."/>
            <person name="Rokhsar D.S."/>
            <person name="Grossman A.R."/>
        </authorList>
    </citation>
    <scope>NUCLEOTIDE SEQUENCE [LARGE SCALE GENOMIC DNA]</scope>
    <source>
        <strain evidence="4">CC-503</strain>
    </source>
</reference>
<name>A0A2K3D237_CHLRE</name>
<keyword evidence="2" id="KW-0732">Signal</keyword>
<feature type="region of interest" description="Disordered" evidence="1">
    <location>
        <begin position="91"/>
        <end position="110"/>
    </location>
</feature>
<feature type="chain" id="PRO_5014446738" evidence="2">
    <location>
        <begin position="26"/>
        <end position="399"/>
    </location>
</feature>
<protein>
    <submittedName>
        <fullName evidence="3">Uncharacterized protein</fullName>
    </submittedName>
</protein>
<dbReference type="Gramene" id="PNW74594">
    <property type="protein sequence ID" value="PNW74594"/>
    <property type="gene ID" value="CHLRE_12g491200v5"/>
</dbReference>
<dbReference type="RefSeq" id="XP_042918016.1">
    <property type="nucleotide sequence ID" value="XM_043067920.1"/>
</dbReference>
<feature type="signal peptide" evidence="2">
    <location>
        <begin position="1"/>
        <end position="25"/>
    </location>
</feature>
<evidence type="ECO:0000256" key="1">
    <source>
        <dbReference type="SAM" id="MobiDB-lite"/>
    </source>
</evidence>
<dbReference type="SUPFAM" id="SSF69318">
    <property type="entry name" value="Integrin alpha N-terminal domain"/>
    <property type="match status" value="1"/>
</dbReference>
<dbReference type="OrthoDB" id="529994at2759"/>
<dbReference type="EMBL" id="CM008973">
    <property type="protein sequence ID" value="PNW74594.1"/>
    <property type="molecule type" value="Genomic_DNA"/>
</dbReference>
<dbReference type="Proteomes" id="UP000006906">
    <property type="component" value="Chromosome 12"/>
</dbReference>
<evidence type="ECO:0000256" key="2">
    <source>
        <dbReference type="SAM" id="SignalP"/>
    </source>
</evidence>
<proteinExistence type="predicted"/>
<dbReference type="InParanoid" id="A0A2K3D237"/>
<evidence type="ECO:0000313" key="4">
    <source>
        <dbReference type="Proteomes" id="UP000006906"/>
    </source>
</evidence>
<evidence type="ECO:0000313" key="3">
    <source>
        <dbReference type="EMBL" id="PNW74594.1"/>
    </source>
</evidence>
<sequence>MARRHGIKSLVTLLTAVAFSDWGSAVRTSPSQKNVVPAFDKEARTIAPDDKACELPHEWCRSPGAVLKRADCDDDGVADWVCIDPTGPDPTTAAGGGAAASGGAGGAGGGAGGVRSVTNVSLSGDVGVGRRGAITSGKGCDPAASGWPSAPKKLCPEVFGGPDECEQPDDWCVHPAMSLGRVDCDGDGILDLVCSDAEGNRGLLLSGSSPPCDSEQDGWSLAPREWCPGYFVDVRVCPGPAWWCTHTSAVLQQADCDGDEIQDWVCSDDRGRRGAIMSSQHCGAWDGATGWPDAPAAYCPSYFKGPPCLRPEWWCESDDDELTMFDCDEDGNLDFVCVNKPRGQRGVMLADARCNAFDNGTHWPAAPDSMCPGFFAAEAAKQGAKLQVGKALVKDASEV</sequence>
<keyword evidence="4" id="KW-1185">Reference proteome</keyword>
<organism evidence="3 4">
    <name type="scientific">Chlamydomonas reinhardtii</name>
    <name type="common">Chlamydomonas smithii</name>
    <dbReference type="NCBI Taxonomy" id="3055"/>
    <lineage>
        <taxon>Eukaryota</taxon>
        <taxon>Viridiplantae</taxon>
        <taxon>Chlorophyta</taxon>
        <taxon>core chlorophytes</taxon>
        <taxon>Chlorophyceae</taxon>
        <taxon>CS clade</taxon>
        <taxon>Chlamydomonadales</taxon>
        <taxon>Chlamydomonadaceae</taxon>
        <taxon>Chlamydomonas</taxon>
    </lineage>
</organism>
<dbReference type="KEGG" id="cre:CHLRE_12g491200v5"/>
<accession>A0A2K3D237</accession>
<dbReference type="GeneID" id="5716715"/>
<dbReference type="InterPro" id="IPR028994">
    <property type="entry name" value="Integrin_alpha_N"/>
</dbReference>
<dbReference type="AlphaFoldDB" id="A0A2K3D237"/>